<keyword evidence="2" id="KW-1185">Reference proteome</keyword>
<evidence type="ECO:0000313" key="2">
    <source>
        <dbReference type="Proteomes" id="UP000563349"/>
    </source>
</evidence>
<dbReference type="Proteomes" id="UP000563349">
    <property type="component" value="Unassembled WGS sequence"/>
</dbReference>
<protein>
    <submittedName>
        <fullName evidence="1">Uncharacterized protein</fullName>
    </submittedName>
</protein>
<evidence type="ECO:0000313" key="1">
    <source>
        <dbReference type="EMBL" id="NYS48489.1"/>
    </source>
</evidence>
<reference evidence="1 2" key="1">
    <citation type="submission" date="2020-07" db="EMBL/GenBank/DDBJ databases">
        <title>MOT database genomes.</title>
        <authorList>
            <person name="Joseph S."/>
            <person name="Aduse-Opoku J."/>
            <person name="Hashim A."/>
            <person name="Wade W."/>
            <person name="Curtis M."/>
        </authorList>
    </citation>
    <scope>NUCLEOTIDE SEQUENCE [LARGE SCALE GENOMIC DNA]</scope>
    <source>
        <strain evidence="1 2">CCW311</strain>
    </source>
</reference>
<dbReference type="RefSeq" id="WP_179923201.1">
    <property type="nucleotide sequence ID" value="NZ_CP128228.1"/>
</dbReference>
<accession>A0A7Z0LBU9</accession>
<gene>
    <name evidence="1" type="ORF">HZY93_00565</name>
</gene>
<organism evidence="1 2">
    <name type="scientific">Streptococcus danieliae</name>
    <dbReference type="NCBI Taxonomy" id="747656"/>
    <lineage>
        <taxon>Bacteria</taxon>
        <taxon>Bacillati</taxon>
        <taxon>Bacillota</taxon>
        <taxon>Bacilli</taxon>
        <taxon>Lactobacillales</taxon>
        <taxon>Streptococcaceae</taxon>
        <taxon>Streptococcus</taxon>
    </lineage>
</organism>
<name>A0A7Z0LBU9_9STRE</name>
<dbReference type="AlphaFoldDB" id="A0A7Z0LBU9"/>
<proteinExistence type="predicted"/>
<sequence length="75" mass="8798">MVLGDWTATLDRALEQLNQGDVEIFFSVEDWERASEADVQPEMSKTSDNFRIILYKRRILLQEKLKRCIIKLPEG</sequence>
<dbReference type="EMBL" id="JACBYG010000004">
    <property type="protein sequence ID" value="NYS48489.1"/>
    <property type="molecule type" value="Genomic_DNA"/>
</dbReference>
<comment type="caution">
    <text evidence="1">The sequence shown here is derived from an EMBL/GenBank/DDBJ whole genome shotgun (WGS) entry which is preliminary data.</text>
</comment>